<sequence>MTNMKLKVSNLIPFIAFFGLFLVFSISTGGTVCSSYNMKVIIGQVIPIVLGGLGVMFVVSQGSVDLSIGGTAAVSATVGAMVAARYGFAFMFLVAIVIGILIGVINGIIITRFKVSSFMTTLAMLISLRGFLNYLLSKDVVFAPDGSAFLNGFYVQLAAMVIAIIIVGYLFEYTKTGRCCKAIGENETTSRYIGINVNKTRVISFIFSGVMASLVGVFQLCKLGGSSSTLGQFFEMRVMMAIFLGGVLVTGGMSSKIYKLIVGAFTIVVIENGLLISNVDGSISEAVQGILLMLVLFVTLRFSGGTVKSPKKATAAVQK</sequence>
<dbReference type="Proteomes" id="UP000594014">
    <property type="component" value="Chromosome"/>
</dbReference>
<evidence type="ECO:0000313" key="1">
    <source>
        <dbReference type="EMBL" id="QOX64185.1"/>
    </source>
</evidence>
<reference evidence="1" key="1">
    <citation type="submission" date="2019-08" db="EMBL/GenBank/DDBJ databases">
        <title>Genome sequence of Clostridiales bacterium MT110.</title>
        <authorList>
            <person name="Cao J."/>
        </authorList>
    </citation>
    <scope>NUCLEOTIDE SEQUENCE</scope>
    <source>
        <strain evidence="1">MT110</strain>
    </source>
</reference>
<protein>
    <submittedName>
        <fullName evidence="1">ABC transporter permease</fullName>
    </submittedName>
</protein>
<organism evidence="1 2">
    <name type="scientific">Anoxybacterium hadale</name>
    <dbReference type="NCBI Taxonomy" id="3408580"/>
    <lineage>
        <taxon>Bacteria</taxon>
        <taxon>Bacillati</taxon>
        <taxon>Bacillota</taxon>
        <taxon>Clostridia</taxon>
        <taxon>Peptostreptococcales</taxon>
        <taxon>Anaerovoracaceae</taxon>
        <taxon>Anoxybacterium</taxon>
    </lineage>
</organism>
<name>A0ACD1ADI3_9FIRM</name>
<dbReference type="EMBL" id="CP042469">
    <property type="protein sequence ID" value="QOX64185.1"/>
    <property type="molecule type" value="Genomic_DNA"/>
</dbReference>
<proteinExistence type="predicted"/>
<evidence type="ECO:0000313" key="2">
    <source>
        <dbReference type="Proteomes" id="UP000594014"/>
    </source>
</evidence>
<keyword evidence="2" id="KW-1185">Reference proteome</keyword>
<gene>
    <name evidence="1" type="ORF">FRZ06_12975</name>
</gene>
<accession>A0ACD1ADI3</accession>